<dbReference type="InterPro" id="IPR036390">
    <property type="entry name" value="WH_DNA-bd_sf"/>
</dbReference>
<dbReference type="InterPro" id="IPR036388">
    <property type="entry name" value="WH-like_DNA-bd_sf"/>
</dbReference>
<dbReference type="EMBL" id="FNQY01000038">
    <property type="protein sequence ID" value="SEA64626.1"/>
    <property type="molecule type" value="Genomic_DNA"/>
</dbReference>
<dbReference type="Gene3D" id="1.10.10.10">
    <property type="entry name" value="Winged helix-like DNA-binding domain superfamily/Winged helix DNA-binding domain"/>
    <property type="match status" value="1"/>
</dbReference>
<dbReference type="InterPro" id="IPR008920">
    <property type="entry name" value="TF_FadR/GntR_C"/>
</dbReference>
<gene>
    <name evidence="5" type="ORF">SAMN05192529_1389</name>
</gene>
<evidence type="ECO:0000313" key="5">
    <source>
        <dbReference type="EMBL" id="SEA64626.1"/>
    </source>
</evidence>
<feature type="domain" description="HTH gntR-type" evidence="4">
    <location>
        <begin position="8"/>
        <end position="76"/>
    </location>
</feature>
<keyword evidence="2 5" id="KW-0238">DNA-binding</keyword>
<dbReference type="Gene3D" id="1.20.120.530">
    <property type="entry name" value="GntR ligand-binding domain-like"/>
    <property type="match status" value="1"/>
</dbReference>
<dbReference type="Proteomes" id="UP000199041">
    <property type="component" value="Unassembled WGS sequence"/>
</dbReference>
<dbReference type="AlphaFoldDB" id="A0A1H4CWL6"/>
<dbReference type="Pfam" id="PF07729">
    <property type="entry name" value="FCD"/>
    <property type="match status" value="1"/>
</dbReference>
<dbReference type="PRINTS" id="PR00035">
    <property type="entry name" value="HTHGNTR"/>
</dbReference>
<dbReference type="CDD" id="cd07377">
    <property type="entry name" value="WHTH_GntR"/>
    <property type="match status" value="1"/>
</dbReference>
<keyword evidence="6" id="KW-1185">Reference proteome</keyword>
<organism evidence="5 6">
    <name type="scientific">Arachidicoccus rhizosphaerae</name>
    <dbReference type="NCBI Taxonomy" id="551991"/>
    <lineage>
        <taxon>Bacteria</taxon>
        <taxon>Pseudomonadati</taxon>
        <taxon>Bacteroidota</taxon>
        <taxon>Chitinophagia</taxon>
        <taxon>Chitinophagales</taxon>
        <taxon>Chitinophagaceae</taxon>
        <taxon>Arachidicoccus</taxon>
    </lineage>
</organism>
<evidence type="ECO:0000256" key="3">
    <source>
        <dbReference type="ARBA" id="ARBA00023163"/>
    </source>
</evidence>
<keyword evidence="3" id="KW-0804">Transcription</keyword>
<accession>A0A1H4CWL6</accession>
<evidence type="ECO:0000256" key="2">
    <source>
        <dbReference type="ARBA" id="ARBA00023125"/>
    </source>
</evidence>
<evidence type="ECO:0000313" key="6">
    <source>
        <dbReference type="Proteomes" id="UP000199041"/>
    </source>
</evidence>
<reference evidence="5 6" key="1">
    <citation type="submission" date="2016-10" db="EMBL/GenBank/DDBJ databases">
        <authorList>
            <person name="de Groot N.N."/>
        </authorList>
    </citation>
    <scope>NUCLEOTIDE SEQUENCE [LARGE SCALE GENOMIC DNA]</scope>
    <source>
        <strain evidence="5 6">Vu-144</strain>
    </source>
</reference>
<keyword evidence="1" id="KW-0805">Transcription regulation</keyword>
<name>A0A1H4CWL6_9BACT</name>
<dbReference type="SUPFAM" id="SSF48008">
    <property type="entry name" value="GntR ligand-binding domain-like"/>
    <property type="match status" value="1"/>
</dbReference>
<sequence length="219" mass="24569">MNTIIQKRTLADEVALQLETQIKAGEYLVGDKLPTEPALMKSFGVGRSSIREAIKMLSNRGLLSVQQGIGTFVESNVAVDEPLGQRLKRADIRDLDEVRKLLELKIAERAALHYTPKDIKKMKTCLERRKETAEKGDLLNCVQADIDFHVAVAAASKNDILLDLYKAASVHMQSWFLKVYQDTHSFTQTQAMHEQLLQCIINRKSKAAWDVAVAIIDHG</sequence>
<dbReference type="PANTHER" id="PTHR43537">
    <property type="entry name" value="TRANSCRIPTIONAL REGULATOR, GNTR FAMILY"/>
    <property type="match status" value="1"/>
</dbReference>
<proteinExistence type="predicted"/>
<dbReference type="Pfam" id="PF00392">
    <property type="entry name" value="GntR"/>
    <property type="match status" value="1"/>
</dbReference>
<dbReference type="SMART" id="SM00895">
    <property type="entry name" value="FCD"/>
    <property type="match status" value="1"/>
</dbReference>
<dbReference type="RefSeq" id="WP_091401370.1">
    <property type="nucleotide sequence ID" value="NZ_FNQY01000038.1"/>
</dbReference>
<dbReference type="PROSITE" id="PS50949">
    <property type="entry name" value="HTH_GNTR"/>
    <property type="match status" value="1"/>
</dbReference>
<dbReference type="InterPro" id="IPR011711">
    <property type="entry name" value="GntR_C"/>
</dbReference>
<dbReference type="SUPFAM" id="SSF46785">
    <property type="entry name" value="Winged helix' DNA-binding domain"/>
    <property type="match status" value="1"/>
</dbReference>
<dbReference type="InterPro" id="IPR000524">
    <property type="entry name" value="Tscrpt_reg_HTH_GntR"/>
</dbReference>
<dbReference type="GO" id="GO:0003677">
    <property type="term" value="F:DNA binding"/>
    <property type="evidence" value="ECO:0007669"/>
    <property type="project" value="UniProtKB-KW"/>
</dbReference>
<evidence type="ECO:0000259" key="4">
    <source>
        <dbReference type="PROSITE" id="PS50949"/>
    </source>
</evidence>
<dbReference type="OrthoDB" id="9799482at2"/>
<dbReference type="PANTHER" id="PTHR43537:SF47">
    <property type="entry name" value="REGULATORY PROTEIN GNTR HTH"/>
    <property type="match status" value="1"/>
</dbReference>
<dbReference type="STRING" id="551991.SAMN05192529_1389"/>
<dbReference type="SMART" id="SM00345">
    <property type="entry name" value="HTH_GNTR"/>
    <property type="match status" value="1"/>
</dbReference>
<dbReference type="GO" id="GO:0003700">
    <property type="term" value="F:DNA-binding transcription factor activity"/>
    <property type="evidence" value="ECO:0007669"/>
    <property type="project" value="InterPro"/>
</dbReference>
<evidence type="ECO:0000256" key="1">
    <source>
        <dbReference type="ARBA" id="ARBA00023015"/>
    </source>
</evidence>
<protein>
    <submittedName>
        <fullName evidence="5">DNA-binding transcriptional regulator, FadR family</fullName>
    </submittedName>
</protein>